<sequence length="307" mass="33955">MRFLFQITVNTCFLFSGIRAFVHPGLLVTETDIARIKTKLSAQVDPWQASWDKLTSIKYSQSDYVHNAVAVVSRDGAAANGDKLWHDTAAAFNLALRWKIEGNATYAEAASSILGSWGKTLTSFAGNDDQYLMAGLQGYQLINAAELLRDYTPFESSGNAQAFIDMFTSTFLHANMFFLNHQAPSEHNHQHFHANWELCNLASAMAFGVYTENATIYDFAIQYFKNGTGNGAINNAITNLVEEPGTGTLMGQPQEAGRDQGHTGLDFQLLGVVAQQAWNQGEDLYGYNDSRILQGCVLILFRKNLLD</sequence>
<protein>
    <recommendedName>
        <fullName evidence="4">Alginate lyase domain-containing protein</fullName>
    </recommendedName>
</protein>
<dbReference type="EMBL" id="JAKIXB020000008">
    <property type="protein sequence ID" value="KAL1605819.1"/>
    <property type="molecule type" value="Genomic_DNA"/>
</dbReference>
<keyword evidence="6" id="KW-1185">Reference proteome</keyword>
<feature type="domain" description="Alginate lyase" evidence="4">
    <location>
        <begin position="45"/>
        <end position="291"/>
    </location>
</feature>
<evidence type="ECO:0000313" key="6">
    <source>
        <dbReference type="Proteomes" id="UP001521222"/>
    </source>
</evidence>
<keyword evidence="2" id="KW-0456">Lyase</keyword>
<dbReference type="Pfam" id="PF05426">
    <property type="entry name" value="Alginate_lyase"/>
    <property type="match status" value="1"/>
</dbReference>
<dbReference type="InterPro" id="IPR008397">
    <property type="entry name" value="Alginate_lyase_dom"/>
</dbReference>
<keyword evidence="1 3" id="KW-0732">Signal</keyword>
<evidence type="ECO:0000313" key="5">
    <source>
        <dbReference type="EMBL" id="KAL1605819.1"/>
    </source>
</evidence>
<evidence type="ECO:0000256" key="2">
    <source>
        <dbReference type="ARBA" id="ARBA00023239"/>
    </source>
</evidence>
<feature type="chain" id="PRO_5046734851" description="Alginate lyase domain-containing protein" evidence="3">
    <location>
        <begin position="21"/>
        <end position="307"/>
    </location>
</feature>
<proteinExistence type="predicted"/>
<organism evidence="5 6">
    <name type="scientific">Nothophoma quercina</name>
    <dbReference type="NCBI Taxonomy" id="749835"/>
    <lineage>
        <taxon>Eukaryota</taxon>
        <taxon>Fungi</taxon>
        <taxon>Dikarya</taxon>
        <taxon>Ascomycota</taxon>
        <taxon>Pezizomycotina</taxon>
        <taxon>Dothideomycetes</taxon>
        <taxon>Pleosporomycetidae</taxon>
        <taxon>Pleosporales</taxon>
        <taxon>Pleosporineae</taxon>
        <taxon>Didymellaceae</taxon>
        <taxon>Nothophoma</taxon>
    </lineage>
</organism>
<evidence type="ECO:0000259" key="4">
    <source>
        <dbReference type="Pfam" id="PF05426"/>
    </source>
</evidence>
<comment type="caution">
    <text evidence="5">The sequence shown here is derived from an EMBL/GenBank/DDBJ whole genome shotgun (WGS) entry which is preliminary data.</text>
</comment>
<dbReference type="SUPFAM" id="SSF48230">
    <property type="entry name" value="Chondroitin AC/alginate lyase"/>
    <property type="match status" value="1"/>
</dbReference>
<feature type="signal peptide" evidence="3">
    <location>
        <begin position="1"/>
        <end position="20"/>
    </location>
</feature>
<dbReference type="Proteomes" id="UP001521222">
    <property type="component" value="Unassembled WGS sequence"/>
</dbReference>
<name>A0ABR3RNY4_9PLEO</name>
<reference evidence="5 6" key="1">
    <citation type="submission" date="2024-02" db="EMBL/GenBank/DDBJ databases">
        <title>De novo assembly and annotation of 12 fungi associated with fruit tree decline syndrome in Ontario, Canada.</title>
        <authorList>
            <person name="Sulman M."/>
            <person name="Ellouze W."/>
            <person name="Ilyukhin E."/>
        </authorList>
    </citation>
    <scope>NUCLEOTIDE SEQUENCE [LARGE SCALE GENOMIC DNA]</scope>
    <source>
        <strain evidence="5 6">M97-236</strain>
    </source>
</reference>
<evidence type="ECO:0000256" key="1">
    <source>
        <dbReference type="ARBA" id="ARBA00022729"/>
    </source>
</evidence>
<gene>
    <name evidence="5" type="ORF">SLS59_002938</name>
</gene>
<dbReference type="Gene3D" id="1.50.10.100">
    <property type="entry name" value="Chondroitin AC/alginate lyase"/>
    <property type="match status" value="1"/>
</dbReference>
<dbReference type="InterPro" id="IPR008929">
    <property type="entry name" value="Chondroitin_lyas"/>
</dbReference>
<evidence type="ECO:0000256" key="3">
    <source>
        <dbReference type="SAM" id="SignalP"/>
    </source>
</evidence>
<accession>A0ABR3RNY4</accession>